<organism evidence="1 2">
    <name type="scientific">Anncaliia algerae PRA339</name>
    <dbReference type="NCBI Taxonomy" id="1288291"/>
    <lineage>
        <taxon>Eukaryota</taxon>
        <taxon>Fungi</taxon>
        <taxon>Fungi incertae sedis</taxon>
        <taxon>Microsporidia</taxon>
        <taxon>Tubulinosematoidea</taxon>
        <taxon>Tubulinosematidae</taxon>
        <taxon>Anncaliia</taxon>
    </lineage>
</organism>
<reference evidence="1 2" key="2">
    <citation type="submission" date="2014-03" db="EMBL/GenBank/DDBJ databases">
        <title>The Genome Sequence of Anncaliia algerae insect isolate PRA339.</title>
        <authorList>
            <consortium name="The Broad Institute Genome Sequencing Platform"/>
            <consortium name="The Broad Institute Genome Sequencing Center for Infectious Disease"/>
            <person name="Cuomo C."/>
            <person name="Becnel J."/>
            <person name="Sanscrainte N."/>
            <person name="Walker B."/>
            <person name="Young S.K."/>
            <person name="Zeng Q."/>
            <person name="Gargeya S."/>
            <person name="Fitzgerald M."/>
            <person name="Haas B."/>
            <person name="Abouelleil A."/>
            <person name="Alvarado L."/>
            <person name="Arachchi H.M."/>
            <person name="Berlin A.M."/>
            <person name="Chapman S.B."/>
            <person name="Dewar J."/>
            <person name="Goldberg J."/>
            <person name="Griggs A."/>
            <person name="Gujja S."/>
            <person name="Hansen M."/>
            <person name="Howarth C."/>
            <person name="Imamovic A."/>
            <person name="Larimer J."/>
            <person name="McCowan C."/>
            <person name="Murphy C."/>
            <person name="Neiman D."/>
            <person name="Pearson M."/>
            <person name="Priest M."/>
            <person name="Roberts A."/>
            <person name="Saif S."/>
            <person name="Shea T."/>
            <person name="Sisk P."/>
            <person name="Sykes S."/>
            <person name="Wortman J."/>
            <person name="Nusbaum C."/>
            <person name="Birren B."/>
        </authorList>
    </citation>
    <scope>NUCLEOTIDE SEQUENCE [LARGE SCALE GENOMIC DNA]</scope>
    <source>
        <strain evidence="1 2">PRA339</strain>
    </source>
</reference>
<dbReference type="Proteomes" id="UP000030655">
    <property type="component" value="Unassembled WGS sequence"/>
</dbReference>
<gene>
    <name evidence="1" type="ORF">H312_02216</name>
</gene>
<name>A0A059EZP5_9MICR</name>
<accession>A0A059EZP5</accession>
<dbReference type="EMBL" id="KK365184">
    <property type="protein sequence ID" value="KCZ80390.1"/>
    <property type="molecule type" value="Genomic_DNA"/>
</dbReference>
<evidence type="ECO:0000313" key="2">
    <source>
        <dbReference type="Proteomes" id="UP000030655"/>
    </source>
</evidence>
<sequence>MKDKDFLQSCIKKYYEPKPTIGKNCTIKILRVTPTCANSVITHIEGIKPSINYFAYTRASDLEINVIEEKFVWDILKEDESLNAKIIGYNNEQMIFVVPKKE</sequence>
<protein>
    <submittedName>
        <fullName evidence="1">Uncharacterized protein</fullName>
    </submittedName>
</protein>
<dbReference type="AlphaFoldDB" id="A0A059EZP5"/>
<proteinExistence type="predicted"/>
<reference evidence="2" key="1">
    <citation type="submission" date="2013-02" db="EMBL/GenBank/DDBJ databases">
        <authorList>
            <consortium name="The Broad Institute Genome Sequencing Platform"/>
            <person name="Cuomo C."/>
            <person name="Becnel J."/>
            <person name="Sanscrainte N."/>
            <person name="Walker B."/>
            <person name="Young S.K."/>
            <person name="Zeng Q."/>
            <person name="Gargeya S."/>
            <person name="Fitzgerald M."/>
            <person name="Haas B."/>
            <person name="Abouelleil A."/>
            <person name="Alvarado L."/>
            <person name="Arachchi H.M."/>
            <person name="Berlin A.M."/>
            <person name="Chapman S.B."/>
            <person name="Dewar J."/>
            <person name="Goldberg J."/>
            <person name="Griggs A."/>
            <person name="Gujja S."/>
            <person name="Hansen M."/>
            <person name="Howarth C."/>
            <person name="Imamovic A."/>
            <person name="Larimer J."/>
            <person name="McCowan C."/>
            <person name="Murphy C."/>
            <person name="Neiman D."/>
            <person name="Pearson M."/>
            <person name="Priest M."/>
            <person name="Roberts A."/>
            <person name="Saif S."/>
            <person name="Shea T."/>
            <person name="Sisk P."/>
            <person name="Sykes S."/>
            <person name="Wortman J."/>
            <person name="Nusbaum C."/>
            <person name="Birren B."/>
        </authorList>
    </citation>
    <scope>NUCLEOTIDE SEQUENCE [LARGE SCALE GENOMIC DNA]</scope>
    <source>
        <strain evidence="2">PRA339</strain>
    </source>
</reference>
<evidence type="ECO:0000313" key="1">
    <source>
        <dbReference type="EMBL" id="KCZ80390.1"/>
    </source>
</evidence>
<dbReference type="HOGENOM" id="CLU_2276812_0_0_1"/>
<keyword evidence="2" id="KW-1185">Reference proteome</keyword>
<dbReference type="VEuPathDB" id="MicrosporidiaDB:H312_02216"/>
<dbReference type="OrthoDB" id="440760at2759"/>